<reference evidence="2" key="1">
    <citation type="submission" date="2020-07" db="EMBL/GenBank/DDBJ databases">
        <title>Huge and variable diversity of episymbiotic CPR bacteria and DPANN archaea in groundwater ecosystems.</title>
        <authorList>
            <person name="He C.Y."/>
            <person name="Keren R."/>
            <person name="Whittaker M."/>
            <person name="Farag I.F."/>
            <person name="Doudna J."/>
            <person name="Cate J.H.D."/>
            <person name="Banfield J.F."/>
        </authorList>
    </citation>
    <scope>NUCLEOTIDE SEQUENCE</scope>
    <source>
        <strain evidence="2">NC_groundwater_1813_Pr3_B-0.1um_71_17</strain>
    </source>
</reference>
<dbReference type="GO" id="GO:1902209">
    <property type="term" value="P:negative regulation of bacterial-type flagellum assembly"/>
    <property type="evidence" value="ECO:0007669"/>
    <property type="project" value="InterPro"/>
</dbReference>
<accession>A0A933WAG0</accession>
<evidence type="ECO:0000313" key="3">
    <source>
        <dbReference type="Proteomes" id="UP000696931"/>
    </source>
</evidence>
<organism evidence="2 3">
    <name type="scientific">Eiseniibacteriota bacterium</name>
    <dbReference type="NCBI Taxonomy" id="2212470"/>
    <lineage>
        <taxon>Bacteria</taxon>
        <taxon>Candidatus Eiseniibacteriota</taxon>
    </lineage>
</organism>
<evidence type="ECO:0000313" key="2">
    <source>
        <dbReference type="EMBL" id="MBI5170981.1"/>
    </source>
</evidence>
<keyword evidence="2" id="KW-0969">Cilium</keyword>
<dbReference type="Pfam" id="PF07378">
    <property type="entry name" value="FlbT"/>
    <property type="match status" value="1"/>
</dbReference>
<comment type="caution">
    <text evidence="2">The sequence shown here is derived from an EMBL/GenBank/DDBJ whole genome shotgun (WGS) entry which is preliminary data.</text>
</comment>
<sequence>MALRLTLKPNERAILGGAVLTNGKHRAELFVETEVPVLRGSDILSPAMVRTPCERIVLAIQLMYVDPQRRAAHEQTYRSLVDDVLDASPSSRRWIEPIEACVEAGQYYQALKHGKQLISFEKDLLSNVR</sequence>
<dbReference type="AlphaFoldDB" id="A0A933WAG0"/>
<keyword evidence="2" id="KW-0282">Flagellum</keyword>
<name>A0A933WAG0_UNCEI</name>
<dbReference type="GO" id="GO:0006402">
    <property type="term" value="P:mRNA catabolic process"/>
    <property type="evidence" value="ECO:0007669"/>
    <property type="project" value="InterPro"/>
</dbReference>
<evidence type="ECO:0000256" key="1">
    <source>
        <dbReference type="ARBA" id="ARBA00022884"/>
    </source>
</evidence>
<dbReference type="Proteomes" id="UP000696931">
    <property type="component" value="Unassembled WGS sequence"/>
</dbReference>
<dbReference type="InterPro" id="IPR009967">
    <property type="entry name" value="Flagellum_FlbT"/>
</dbReference>
<keyword evidence="1" id="KW-0694">RNA-binding</keyword>
<dbReference type="EMBL" id="JACRIW010000114">
    <property type="protein sequence ID" value="MBI5170981.1"/>
    <property type="molecule type" value="Genomic_DNA"/>
</dbReference>
<gene>
    <name evidence="2" type="ORF">HZA61_15960</name>
</gene>
<keyword evidence="2" id="KW-0966">Cell projection</keyword>
<protein>
    <submittedName>
        <fullName evidence="2">Flagellar biosynthesis repressor FlbT</fullName>
    </submittedName>
</protein>
<dbReference type="GO" id="GO:0048027">
    <property type="term" value="F:mRNA 5'-UTR binding"/>
    <property type="evidence" value="ECO:0007669"/>
    <property type="project" value="InterPro"/>
</dbReference>
<proteinExistence type="predicted"/>